<accession>D0LXT7</accession>
<dbReference type="PROSITE" id="PS00430">
    <property type="entry name" value="TONB_DEPENDENT_REC_1"/>
    <property type="match status" value="1"/>
</dbReference>
<dbReference type="PROSITE" id="PS51257">
    <property type="entry name" value="PROKAR_LIPOPROTEIN"/>
    <property type="match status" value="1"/>
</dbReference>
<evidence type="ECO:0000313" key="4">
    <source>
        <dbReference type="Proteomes" id="UP000001880"/>
    </source>
</evidence>
<proteinExistence type="predicted"/>
<name>D0LXT7_HALO1</name>
<dbReference type="HOGENOM" id="CLU_1903785_0_0_7"/>
<dbReference type="RefSeq" id="WP_012826900.1">
    <property type="nucleotide sequence ID" value="NC_013440.1"/>
</dbReference>
<sequence length="133" mass="13827">MMKQQRFLTTSLLTLLFALSVALLGACDKSETPAPATADPPPGEPAAAEATEPGTAEEALEAADTVEVSAEGTRFDPAVEVAAIPEGAWMCDMGTVHYASMEKGDGKCPVCTMELTQKGGGEAHTHDGDTHEH</sequence>
<dbReference type="EMBL" id="CP001804">
    <property type="protein sequence ID" value="ACY14292.1"/>
    <property type="molecule type" value="Genomic_DNA"/>
</dbReference>
<dbReference type="KEGG" id="hoh:Hoch_1743"/>
<dbReference type="AlphaFoldDB" id="D0LXT7"/>
<feature type="region of interest" description="Disordered" evidence="1">
    <location>
        <begin position="30"/>
        <end position="71"/>
    </location>
</feature>
<evidence type="ECO:0000256" key="2">
    <source>
        <dbReference type="SAM" id="SignalP"/>
    </source>
</evidence>
<evidence type="ECO:0000313" key="3">
    <source>
        <dbReference type="EMBL" id="ACY14292.1"/>
    </source>
</evidence>
<feature type="signal peptide" evidence="2">
    <location>
        <begin position="1"/>
        <end position="26"/>
    </location>
</feature>
<keyword evidence="4" id="KW-1185">Reference proteome</keyword>
<keyword evidence="2" id="KW-0732">Signal</keyword>
<dbReference type="Proteomes" id="UP000001880">
    <property type="component" value="Chromosome"/>
</dbReference>
<reference evidence="3 4" key="1">
    <citation type="journal article" date="2010" name="Stand. Genomic Sci.">
        <title>Complete genome sequence of Haliangium ochraceum type strain (SMP-2).</title>
        <authorList>
            <consortium name="US DOE Joint Genome Institute (JGI-PGF)"/>
            <person name="Ivanova N."/>
            <person name="Daum C."/>
            <person name="Lang E."/>
            <person name="Abt B."/>
            <person name="Kopitz M."/>
            <person name="Saunders E."/>
            <person name="Lapidus A."/>
            <person name="Lucas S."/>
            <person name="Glavina Del Rio T."/>
            <person name="Nolan M."/>
            <person name="Tice H."/>
            <person name="Copeland A."/>
            <person name="Cheng J.F."/>
            <person name="Chen F."/>
            <person name="Bruce D."/>
            <person name="Goodwin L."/>
            <person name="Pitluck S."/>
            <person name="Mavromatis K."/>
            <person name="Pati A."/>
            <person name="Mikhailova N."/>
            <person name="Chen A."/>
            <person name="Palaniappan K."/>
            <person name="Land M."/>
            <person name="Hauser L."/>
            <person name="Chang Y.J."/>
            <person name="Jeffries C.D."/>
            <person name="Detter J.C."/>
            <person name="Brettin T."/>
            <person name="Rohde M."/>
            <person name="Goker M."/>
            <person name="Bristow J."/>
            <person name="Markowitz V."/>
            <person name="Eisen J.A."/>
            <person name="Hugenholtz P."/>
            <person name="Kyrpides N.C."/>
            <person name="Klenk H.P."/>
        </authorList>
    </citation>
    <scope>NUCLEOTIDE SEQUENCE [LARGE SCALE GENOMIC DNA]</scope>
    <source>
        <strain evidence="4">DSM 14365 / CIP 107738 / JCM 11303 / AJ 13395 / SMP-2</strain>
    </source>
</reference>
<gene>
    <name evidence="3" type="ordered locus">Hoch_1743</name>
</gene>
<dbReference type="InterPro" id="IPR010916">
    <property type="entry name" value="TonB_box_CS"/>
</dbReference>
<protein>
    <submittedName>
        <fullName evidence="3">Uncharacterized protein</fullName>
    </submittedName>
</protein>
<dbReference type="OrthoDB" id="5526085at2"/>
<dbReference type="STRING" id="502025.Hoch_1743"/>
<feature type="chain" id="PRO_5003010685" evidence="2">
    <location>
        <begin position="27"/>
        <end position="133"/>
    </location>
</feature>
<feature type="compositionally biased region" description="Low complexity" evidence="1">
    <location>
        <begin position="45"/>
        <end position="57"/>
    </location>
</feature>
<evidence type="ECO:0000256" key="1">
    <source>
        <dbReference type="SAM" id="MobiDB-lite"/>
    </source>
</evidence>
<organism evidence="3 4">
    <name type="scientific">Haliangium ochraceum (strain DSM 14365 / JCM 11303 / SMP-2)</name>
    <dbReference type="NCBI Taxonomy" id="502025"/>
    <lineage>
        <taxon>Bacteria</taxon>
        <taxon>Pseudomonadati</taxon>
        <taxon>Myxococcota</taxon>
        <taxon>Polyangia</taxon>
        <taxon>Haliangiales</taxon>
        <taxon>Kofleriaceae</taxon>
        <taxon>Haliangium</taxon>
    </lineage>
</organism>